<dbReference type="AlphaFoldDB" id="A0A162JPJ2"/>
<dbReference type="OrthoDB" id="255834at2"/>
<dbReference type="EMBL" id="LPZR01000224">
    <property type="protein sequence ID" value="KYO49599.1"/>
    <property type="molecule type" value="Genomic_DNA"/>
</dbReference>
<protein>
    <submittedName>
        <fullName evidence="2">DNA ligase</fullName>
    </submittedName>
</protein>
<dbReference type="RefSeq" id="WP_062770043.1">
    <property type="nucleotide sequence ID" value="NZ_CP121043.1"/>
</dbReference>
<evidence type="ECO:0000313" key="3">
    <source>
        <dbReference type="Proteomes" id="UP000075787"/>
    </source>
</evidence>
<dbReference type="PANTHER" id="PTHR43883">
    <property type="entry name" value="SLR0207 PROTEIN"/>
    <property type="match status" value="1"/>
</dbReference>
<sequence>MTGFFRFPQTAHVAWLGAGAPRDDKLLSPDEIDHLLDGPVVIEEKVDGANLGLSVDPETGLVRAQNRGQYLQAPFTGQFERLGDWLALHEDRLFDALAIDRLILFGEWLAARHSLGYDALPDLFLAFDVYERETGRFRSTRARNGLAQQIGIETVPALFTGRVTDGVDGLLRILTGARSRYRDGPPEGIVIRREDDTHLIARAKLVRADFTQAIGEHWRRRAIEWNRVQH</sequence>
<evidence type="ECO:0000259" key="1">
    <source>
        <dbReference type="Pfam" id="PF09414"/>
    </source>
</evidence>
<dbReference type="SUPFAM" id="SSF56091">
    <property type="entry name" value="DNA ligase/mRNA capping enzyme, catalytic domain"/>
    <property type="match status" value="1"/>
</dbReference>
<dbReference type="Proteomes" id="UP000075787">
    <property type="component" value="Unassembled WGS sequence"/>
</dbReference>
<dbReference type="GeneID" id="97239551"/>
<dbReference type="InterPro" id="IPR052732">
    <property type="entry name" value="Cell-binding_unc_protein"/>
</dbReference>
<comment type="caution">
    <text evidence="2">The sequence shown here is derived from an EMBL/GenBank/DDBJ whole genome shotgun (WGS) entry which is preliminary data.</text>
</comment>
<dbReference type="InterPro" id="IPR021122">
    <property type="entry name" value="RNA_ligase_dom_REL/Rnl2"/>
</dbReference>
<dbReference type="GO" id="GO:0016874">
    <property type="term" value="F:ligase activity"/>
    <property type="evidence" value="ECO:0007669"/>
    <property type="project" value="UniProtKB-KW"/>
</dbReference>
<organism evidence="2 3">
    <name type="scientific">Tistrella mobilis</name>
    <dbReference type="NCBI Taxonomy" id="171437"/>
    <lineage>
        <taxon>Bacteria</taxon>
        <taxon>Pseudomonadati</taxon>
        <taxon>Pseudomonadota</taxon>
        <taxon>Alphaproteobacteria</taxon>
        <taxon>Geminicoccales</taxon>
        <taxon>Geminicoccaceae</taxon>
        <taxon>Tistrella</taxon>
    </lineage>
</organism>
<reference evidence="2 3" key="1">
    <citation type="submission" date="2015-12" db="EMBL/GenBank/DDBJ databases">
        <title>Genome sequence of Tistrella mobilis MCCC 1A02139.</title>
        <authorList>
            <person name="Lu L."/>
            <person name="Lai Q."/>
            <person name="Shao Z."/>
            <person name="Qian P."/>
        </authorList>
    </citation>
    <scope>NUCLEOTIDE SEQUENCE [LARGE SCALE GENOMIC DNA]</scope>
    <source>
        <strain evidence="2 3">MCCC 1A02139</strain>
    </source>
</reference>
<name>A0A162JPJ2_9PROT</name>
<dbReference type="Gene3D" id="3.30.470.30">
    <property type="entry name" value="DNA ligase/mRNA capping enzyme"/>
    <property type="match status" value="1"/>
</dbReference>
<feature type="domain" description="RNA ligase" evidence="1">
    <location>
        <begin position="39"/>
        <end position="205"/>
    </location>
</feature>
<dbReference type="PANTHER" id="PTHR43883:SF1">
    <property type="entry name" value="GLUCONOKINASE"/>
    <property type="match status" value="1"/>
</dbReference>
<evidence type="ECO:0000313" key="2">
    <source>
        <dbReference type="EMBL" id="KYO49599.1"/>
    </source>
</evidence>
<proteinExistence type="predicted"/>
<dbReference type="Pfam" id="PF09414">
    <property type="entry name" value="RNA_ligase"/>
    <property type="match status" value="1"/>
</dbReference>
<accession>A0A162JPJ2</accession>
<keyword evidence="2" id="KW-0436">Ligase</keyword>
<gene>
    <name evidence="2" type="ORF">AUP44_16590</name>
</gene>